<evidence type="ECO:0000256" key="7">
    <source>
        <dbReference type="SAM" id="Phobius"/>
    </source>
</evidence>
<dbReference type="InterPro" id="IPR051447">
    <property type="entry name" value="Lipoprotein-release_system"/>
</dbReference>
<feature type="transmembrane region" description="Helical" evidence="7">
    <location>
        <begin position="373"/>
        <end position="392"/>
    </location>
</feature>
<dbReference type="AlphaFoldDB" id="Q7VR28"/>
<dbReference type="Pfam" id="PF02687">
    <property type="entry name" value="FtsX"/>
    <property type="match status" value="1"/>
</dbReference>
<dbReference type="InterPro" id="IPR025857">
    <property type="entry name" value="MacB_PCD"/>
</dbReference>
<accession>Q7VR28</accession>
<dbReference type="Proteomes" id="UP000002192">
    <property type="component" value="Chromosome"/>
</dbReference>
<evidence type="ECO:0000256" key="6">
    <source>
        <dbReference type="ARBA" id="ARBA00023136"/>
    </source>
</evidence>
<feature type="transmembrane region" description="Helical" evidence="7">
    <location>
        <begin position="315"/>
        <end position="341"/>
    </location>
</feature>
<evidence type="ECO:0000259" key="8">
    <source>
        <dbReference type="Pfam" id="PF02687"/>
    </source>
</evidence>
<feature type="transmembrane region" description="Helical" evidence="7">
    <location>
        <begin position="271"/>
        <end position="295"/>
    </location>
</feature>
<evidence type="ECO:0000256" key="1">
    <source>
        <dbReference type="ARBA" id="ARBA00004651"/>
    </source>
</evidence>
<comment type="similarity">
    <text evidence="2">Belongs to the ABC-4 integral membrane protein family. LolC/E subfamily.</text>
</comment>
<protein>
    <submittedName>
        <fullName evidence="10">ABC transporter integral membrane subunit</fullName>
    </submittedName>
</protein>
<evidence type="ECO:0000259" key="9">
    <source>
        <dbReference type="Pfam" id="PF12704"/>
    </source>
</evidence>
<evidence type="ECO:0000256" key="4">
    <source>
        <dbReference type="ARBA" id="ARBA00022692"/>
    </source>
</evidence>
<reference evidence="10 11" key="1">
    <citation type="journal article" date="2003" name="Proc. Natl. Acad. Sci. U.S.A.">
        <title>The genome sequence of Blochmannia floridanus: comparative analysis of reduced genomes.</title>
        <authorList>
            <person name="Gil R."/>
            <person name="Silva F.J."/>
            <person name="Zientz E."/>
            <person name="Delmotte F."/>
            <person name="Gonzalez-Candelas F."/>
            <person name="Latorre A."/>
            <person name="Rausell C."/>
            <person name="Kramerbeek J."/>
            <person name="Gadau J."/>
            <person name="Hoelldobler B."/>
            <person name="van Ham R.C.H.J."/>
            <person name="Gross R."/>
            <person name="Moya A."/>
        </authorList>
    </citation>
    <scope>NUCLEOTIDE SEQUENCE [LARGE SCALE GENOMIC DNA]</scope>
</reference>
<sequence>MHMLLVVLFVASRYIYGKTVNRLNQCIYWVSSIFIMLSMSAMIIILSVMNGFESELKKNLLYLIPHVVVTSTQGYINSKNIPDFLSLPAIKNNITYIKPLIFSDIILQSSKSISLGMMFGVDPNHFEPLFDYLIHHNVSQLISGKYYIIIGSALAQKLSVNIHDQIRLTVPSIHYNTPIGCFPIQRLFTILDIYHSSNDEIDSCQVLVHKNDAAVLLNYPPQNITGWRIWIDEPFKVSKLEQWQCPKDWIWTDWRKYKGSLFQAIKMEKNVMFFLFILMIVTVSGNIIAFLVLLITEKHKEIAILQTYGFNRLQIVILLIIQGVSSGVLGIICGVGLGVCLAKKLNQILFLLNIFSENLYFPIEIPFIQIFNISLMICGFIVLIILYPAWYISSIYPAQVLRHGQ</sequence>
<dbReference type="Pfam" id="PF12704">
    <property type="entry name" value="MacB_PCD"/>
    <property type="match status" value="1"/>
</dbReference>
<gene>
    <name evidence="10" type="primary">ycfU</name>
    <name evidence="10" type="ordered locus">Bfl396</name>
</gene>
<dbReference type="OrthoDB" id="9808461at2"/>
<evidence type="ECO:0000256" key="3">
    <source>
        <dbReference type="ARBA" id="ARBA00022475"/>
    </source>
</evidence>
<name>Q7VR28_BLOFL</name>
<organism evidence="10 11">
    <name type="scientific">Blochmanniella floridana</name>
    <dbReference type="NCBI Taxonomy" id="203907"/>
    <lineage>
        <taxon>Bacteria</taxon>
        <taxon>Pseudomonadati</taxon>
        <taxon>Pseudomonadota</taxon>
        <taxon>Gammaproteobacteria</taxon>
        <taxon>Enterobacterales</taxon>
        <taxon>Enterobacteriaceae</taxon>
        <taxon>ant endosymbionts</taxon>
        <taxon>Candidatus Blochmanniella</taxon>
    </lineage>
</organism>
<dbReference type="KEGG" id="bfl:Bfl396"/>
<keyword evidence="11" id="KW-1185">Reference proteome</keyword>
<evidence type="ECO:0000313" key="11">
    <source>
        <dbReference type="Proteomes" id="UP000002192"/>
    </source>
</evidence>
<dbReference type="HOGENOM" id="CLU_000604_8_1_6"/>
<dbReference type="STRING" id="203907.Bfl396"/>
<evidence type="ECO:0000256" key="5">
    <source>
        <dbReference type="ARBA" id="ARBA00022989"/>
    </source>
</evidence>
<dbReference type="GO" id="GO:0098797">
    <property type="term" value="C:plasma membrane protein complex"/>
    <property type="evidence" value="ECO:0007669"/>
    <property type="project" value="TreeGrafter"/>
</dbReference>
<proteinExistence type="inferred from homology"/>
<keyword evidence="6 7" id="KW-0472">Membrane</keyword>
<keyword evidence="5 7" id="KW-1133">Transmembrane helix</keyword>
<comment type="subcellular location">
    <subcellularLocation>
        <location evidence="1">Cell membrane</location>
        <topology evidence="1">Multi-pass membrane protein</topology>
    </subcellularLocation>
</comment>
<keyword evidence="3" id="KW-1003">Cell membrane</keyword>
<dbReference type="PANTHER" id="PTHR30489:SF8">
    <property type="entry name" value="LIPOPROTEIN-RELEASING SYSTEM TRANSMEMBRANE PROTEIN LOLC"/>
    <property type="match status" value="1"/>
</dbReference>
<evidence type="ECO:0000313" key="10">
    <source>
        <dbReference type="EMBL" id="CAD83462.1"/>
    </source>
</evidence>
<evidence type="ECO:0000256" key="2">
    <source>
        <dbReference type="ARBA" id="ARBA00005236"/>
    </source>
</evidence>
<keyword evidence="4 7" id="KW-0812">Transmembrane</keyword>
<dbReference type="GO" id="GO:0044874">
    <property type="term" value="P:lipoprotein localization to outer membrane"/>
    <property type="evidence" value="ECO:0007669"/>
    <property type="project" value="TreeGrafter"/>
</dbReference>
<dbReference type="PANTHER" id="PTHR30489">
    <property type="entry name" value="LIPOPROTEIN-RELEASING SYSTEM TRANSMEMBRANE PROTEIN LOLE"/>
    <property type="match status" value="1"/>
</dbReference>
<feature type="transmembrane region" description="Helical" evidence="7">
    <location>
        <begin position="27"/>
        <end position="49"/>
    </location>
</feature>
<dbReference type="InterPro" id="IPR003838">
    <property type="entry name" value="ABC3_permease_C"/>
</dbReference>
<dbReference type="eggNOG" id="COG4591">
    <property type="taxonomic scope" value="Bacteria"/>
</dbReference>
<feature type="domain" description="ABC3 transporter permease C-terminal" evidence="8">
    <location>
        <begin position="274"/>
        <end position="397"/>
    </location>
</feature>
<dbReference type="EMBL" id="BX248583">
    <property type="protein sequence ID" value="CAD83462.1"/>
    <property type="molecule type" value="Genomic_DNA"/>
</dbReference>
<feature type="domain" description="MacB-like periplasmic core" evidence="9">
    <location>
        <begin position="35"/>
        <end position="193"/>
    </location>
</feature>